<evidence type="ECO:0000313" key="1">
    <source>
        <dbReference type="Ensembl" id="ENSCPRP00005008459.1"/>
    </source>
</evidence>
<reference evidence="1" key="1">
    <citation type="submission" date="2025-08" db="UniProtKB">
        <authorList>
            <consortium name="Ensembl"/>
        </authorList>
    </citation>
    <scope>IDENTIFICATION</scope>
</reference>
<organism evidence="1 2">
    <name type="scientific">Crocodylus porosus</name>
    <name type="common">Saltwater crocodile</name>
    <name type="synonym">Estuarine crocodile</name>
    <dbReference type="NCBI Taxonomy" id="8502"/>
    <lineage>
        <taxon>Eukaryota</taxon>
        <taxon>Metazoa</taxon>
        <taxon>Chordata</taxon>
        <taxon>Craniata</taxon>
        <taxon>Vertebrata</taxon>
        <taxon>Euteleostomi</taxon>
        <taxon>Archelosauria</taxon>
        <taxon>Archosauria</taxon>
        <taxon>Crocodylia</taxon>
        <taxon>Longirostres</taxon>
        <taxon>Crocodylidae</taxon>
        <taxon>Crocodylus</taxon>
    </lineage>
</organism>
<accession>A0A7M4EE18</accession>
<proteinExistence type="predicted"/>
<name>A0A7M4EE18_CROPO</name>
<protein>
    <submittedName>
        <fullName evidence="1">Uncharacterized protein</fullName>
    </submittedName>
</protein>
<sequence length="89" mass="10683">LASKNFIFKRLQCKEKTVIFIKDAYLNFTRFWQGKISLESTMQKSNCLIKHQIMYYPCLFSNQARKYGLLHSSFILKLCILKVREEIQR</sequence>
<keyword evidence="2" id="KW-1185">Reference proteome</keyword>
<reference evidence="1" key="2">
    <citation type="submission" date="2025-09" db="UniProtKB">
        <authorList>
            <consortium name="Ensembl"/>
        </authorList>
    </citation>
    <scope>IDENTIFICATION</scope>
</reference>
<dbReference type="Proteomes" id="UP000594220">
    <property type="component" value="Unplaced"/>
</dbReference>
<evidence type="ECO:0000313" key="2">
    <source>
        <dbReference type="Proteomes" id="UP000594220"/>
    </source>
</evidence>
<dbReference type="AlphaFoldDB" id="A0A7M4EE18"/>
<dbReference type="Ensembl" id="ENSCPRT00005009957.1">
    <property type="protein sequence ID" value="ENSCPRP00005008459.1"/>
    <property type="gene ID" value="ENSCPRG00005006037.1"/>
</dbReference>